<dbReference type="GO" id="GO:0005634">
    <property type="term" value="C:nucleus"/>
    <property type="evidence" value="ECO:0007669"/>
    <property type="project" value="UniProtKB-SubCell"/>
</dbReference>
<feature type="compositionally biased region" description="Basic and acidic residues" evidence="6">
    <location>
        <begin position="466"/>
        <end position="478"/>
    </location>
</feature>
<evidence type="ECO:0000256" key="1">
    <source>
        <dbReference type="ARBA" id="ARBA00004123"/>
    </source>
</evidence>
<dbReference type="SUPFAM" id="SSF54695">
    <property type="entry name" value="POZ domain"/>
    <property type="match status" value="1"/>
</dbReference>
<dbReference type="SMART" id="SM00355">
    <property type="entry name" value="ZnF_C2H2"/>
    <property type="match status" value="2"/>
</dbReference>
<feature type="region of interest" description="Disordered" evidence="6">
    <location>
        <begin position="677"/>
        <end position="714"/>
    </location>
</feature>
<evidence type="ECO:0000256" key="5">
    <source>
        <dbReference type="ARBA" id="ARBA00023242"/>
    </source>
</evidence>
<dbReference type="PROSITE" id="PS50157">
    <property type="entry name" value="ZINC_FINGER_C2H2_2"/>
    <property type="match status" value="2"/>
</dbReference>
<feature type="compositionally biased region" description="Basic and acidic residues" evidence="6">
    <location>
        <begin position="530"/>
        <end position="560"/>
    </location>
</feature>
<dbReference type="SUPFAM" id="SSF57667">
    <property type="entry name" value="beta-beta-alpha zinc fingers"/>
    <property type="match status" value="1"/>
</dbReference>
<feature type="region of interest" description="Disordered" evidence="6">
    <location>
        <begin position="126"/>
        <end position="315"/>
    </location>
</feature>
<dbReference type="Proteomes" id="UP000504606">
    <property type="component" value="Unplaced"/>
</dbReference>
<evidence type="ECO:0000313" key="7">
    <source>
        <dbReference type="Proteomes" id="UP000504606"/>
    </source>
</evidence>
<dbReference type="GO" id="GO:0046872">
    <property type="term" value="F:metal ion binding"/>
    <property type="evidence" value="ECO:0007669"/>
    <property type="project" value="UniProtKB-KW"/>
</dbReference>
<dbReference type="OrthoDB" id="10261408at2759"/>
<reference evidence="8" key="1">
    <citation type="submission" date="2025-08" db="UniProtKB">
        <authorList>
            <consortium name="RefSeq"/>
        </authorList>
    </citation>
    <scope>IDENTIFICATION</scope>
    <source>
        <tissue evidence="8">Whole organism</tissue>
    </source>
</reference>
<feature type="region of interest" description="Disordered" evidence="6">
    <location>
        <begin position="454"/>
        <end position="595"/>
    </location>
</feature>
<keyword evidence="2" id="KW-0217">Developmental protein</keyword>
<evidence type="ECO:0000313" key="8">
    <source>
        <dbReference type="RefSeq" id="XP_026292949.1"/>
    </source>
</evidence>
<feature type="compositionally biased region" description="Basic and acidic residues" evidence="6">
    <location>
        <begin position="165"/>
        <end position="210"/>
    </location>
</feature>
<dbReference type="KEGG" id="foc:113217323"/>
<dbReference type="PROSITE" id="PS00028">
    <property type="entry name" value="ZINC_FINGER_C2H2_1"/>
    <property type="match status" value="1"/>
</dbReference>
<dbReference type="Pfam" id="PF00096">
    <property type="entry name" value="zf-C2H2"/>
    <property type="match status" value="1"/>
</dbReference>
<dbReference type="GO" id="GO:0048813">
    <property type="term" value="P:dendrite morphogenesis"/>
    <property type="evidence" value="ECO:0007669"/>
    <property type="project" value="UniProtKB-ARBA"/>
</dbReference>
<accession>A0A6J1THI4</accession>
<protein>
    <submittedName>
        <fullName evidence="8">Protein abrupt isoform X1</fullName>
    </submittedName>
</protein>
<dbReference type="PROSITE" id="PS50097">
    <property type="entry name" value="BTB"/>
    <property type="match status" value="1"/>
</dbReference>
<dbReference type="Pfam" id="PF00651">
    <property type="entry name" value="BTB"/>
    <property type="match status" value="1"/>
</dbReference>
<evidence type="ECO:0000256" key="6">
    <source>
        <dbReference type="SAM" id="MobiDB-lite"/>
    </source>
</evidence>
<keyword evidence="5" id="KW-0539">Nucleus</keyword>
<dbReference type="InterPro" id="IPR013087">
    <property type="entry name" value="Znf_C2H2_type"/>
</dbReference>
<dbReference type="PANTHER" id="PTHR23110:SF98">
    <property type="entry name" value="PRE-LOLA-G, ISOFORM C-RELATED"/>
    <property type="match status" value="1"/>
</dbReference>
<evidence type="ECO:0000256" key="3">
    <source>
        <dbReference type="ARBA" id="ARBA00022723"/>
    </source>
</evidence>
<gene>
    <name evidence="8" type="primary">LOC113217323</name>
</gene>
<dbReference type="GO" id="GO:0006357">
    <property type="term" value="P:regulation of transcription by RNA polymerase II"/>
    <property type="evidence" value="ECO:0007669"/>
    <property type="project" value="TreeGrafter"/>
</dbReference>
<dbReference type="CDD" id="cd18315">
    <property type="entry name" value="BTB_POZ_BAB-like"/>
    <property type="match status" value="1"/>
</dbReference>
<dbReference type="AlphaFoldDB" id="A0A6J1THI4"/>
<dbReference type="GO" id="GO:0030707">
    <property type="term" value="P:follicle cell of egg chamber development"/>
    <property type="evidence" value="ECO:0007669"/>
    <property type="project" value="UniProtKB-ARBA"/>
</dbReference>
<sequence>MGGLTAAAEQQYSLRWNDFHSSILSSFRHLRDEEDFVDVTLACDGRSFTAHKVVLSACSPYFRKLLKANPCNHPIVILRDVHEKDMEALLRFMYNGEVHVGHEQLPDFLKTAQTLQVRGLADVNNKENRIPTMNESAWPIPGDDAPSRESAAEGSLSPPPNKRSRTNDERHTPQHDRDLSRDRERERDRETDKRDQDREREQLREQDRDGSPAARRTPHHLLNNSVGSEHHSLLGQALEGGPQNKNADSSVHISSHSTVDDDEESNSGSDTGMSERGISGLADMVHPKSEPSDYSLEDNNGHGPGNGSLTMDSHRSPNFPAALLGLQAGIPGLLPGPSGLHASQENNFVNRRGLDMMRVRATDPRPCPKCGKIYRSAHTLRTHLEDKHTVCPGYRCVLCGTVAKSRNSLHSHMSRQHRGISTKDLPVLPMPSPFDPELASRLLAKAGVKVTAAELRARSSPTGPPRRSDIRLDLKLDNNMRFSNAPSETGSSIGRGDEMDMDPEDLTVPSHRFGGVDITAVSPPLNSLNHHLERERERDRERERERERDRDRDRGDRGDRGGGGVQATITKIGPPSSPRHHPPPPLPPTSQHHQLHGAVMAAKSLDAARNRGGAQEPHTGPPGSGHHNPLTGSALLDTYLQMIAESGLGLNLNSEQAAHAAAAAAAHAAKMSAELRNKNNNEVDVDRKIMNDAESSAGEEEEFSEEEREAITAE</sequence>
<organism evidence="7 8">
    <name type="scientific">Frankliniella occidentalis</name>
    <name type="common">Western flower thrips</name>
    <name type="synonym">Euthrips occidentalis</name>
    <dbReference type="NCBI Taxonomy" id="133901"/>
    <lineage>
        <taxon>Eukaryota</taxon>
        <taxon>Metazoa</taxon>
        <taxon>Ecdysozoa</taxon>
        <taxon>Arthropoda</taxon>
        <taxon>Hexapoda</taxon>
        <taxon>Insecta</taxon>
        <taxon>Pterygota</taxon>
        <taxon>Neoptera</taxon>
        <taxon>Paraneoptera</taxon>
        <taxon>Thysanoptera</taxon>
        <taxon>Terebrantia</taxon>
        <taxon>Thripoidea</taxon>
        <taxon>Thripidae</taxon>
        <taxon>Frankliniella</taxon>
    </lineage>
</organism>
<evidence type="ECO:0000256" key="2">
    <source>
        <dbReference type="ARBA" id="ARBA00022473"/>
    </source>
</evidence>
<evidence type="ECO:0000256" key="4">
    <source>
        <dbReference type="ARBA" id="ARBA00022737"/>
    </source>
</evidence>
<dbReference type="InterPro" id="IPR011333">
    <property type="entry name" value="SKP1/BTB/POZ_sf"/>
</dbReference>
<dbReference type="InterPro" id="IPR000210">
    <property type="entry name" value="BTB/POZ_dom"/>
</dbReference>
<keyword evidence="4" id="KW-0677">Repeat</keyword>
<dbReference type="GO" id="GO:0007423">
    <property type="term" value="P:sensory organ development"/>
    <property type="evidence" value="ECO:0007669"/>
    <property type="project" value="UniProtKB-ARBA"/>
</dbReference>
<proteinExistence type="predicted"/>
<dbReference type="GeneID" id="113217323"/>
<dbReference type="RefSeq" id="XP_026292949.1">
    <property type="nucleotide sequence ID" value="XM_026437164.2"/>
</dbReference>
<feature type="compositionally biased region" description="Acidic residues" evidence="6">
    <location>
        <begin position="697"/>
        <end position="708"/>
    </location>
</feature>
<dbReference type="PANTHER" id="PTHR23110">
    <property type="entry name" value="BTB DOMAIN TRANSCRIPTION FACTOR"/>
    <property type="match status" value="1"/>
</dbReference>
<feature type="compositionally biased region" description="Polar residues" evidence="6">
    <location>
        <begin position="243"/>
        <end position="257"/>
    </location>
</feature>
<feature type="compositionally biased region" description="Basic and acidic residues" evidence="6">
    <location>
        <begin position="677"/>
        <end position="691"/>
    </location>
</feature>
<dbReference type="FunFam" id="3.30.710.10:FF:000118">
    <property type="entry name" value="Abrupt, isoform B"/>
    <property type="match status" value="1"/>
</dbReference>
<dbReference type="Gene3D" id="3.30.710.10">
    <property type="entry name" value="Potassium Channel Kv1.1, Chain A"/>
    <property type="match status" value="1"/>
</dbReference>
<feature type="region of interest" description="Disordered" evidence="6">
    <location>
        <begin position="608"/>
        <end position="632"/>
    </location>
</feature>
<keyword evidence="3" id="KW-0479">Metal-binding</keyword>
<dbReference type="GO" id="GO:0061061">
    <property type="term" value="P:muscle structure development"/>
    <property type="evidence" value="ECO:0007669"/>
    <property type="project" value="UniProtKB-ARBA"/>
</dbReference>
<dbReference type="Gene3D" id="3.30.160.60">
    <property type="entry name" value="Classic Zinc Finger"/>
    <property type="match status" value="1"/>
</dbReference>
<keyword evidence="7" id="KW-1185">Reference proteome</keyword>
<dbReference type="InterPro" id="IPR051095">
    <property type="entry name" value="Dros_DevTransReg"/>
</dbReference>
<dbReference type="SMART" id="SM00225">
    <property type="entry name" value="BTB"/>
    <property type="match status" value="1"/>
</dbReference>
<feature type="compositionally biased region" description="Polar residues" evidence="6">
    <location>
        <begin position="480"/>
        <end position="492"/>
    </location>
</feature>
<dbReference type="InterPro" id="IPR036236">
    <property type="entry name" value="Znf_C2H2_sf"/>
</dbReference>
<comment type="subcellular location">
    <subcellularLocation>
        <location evidence="1">Nucleus</location>
    </subcellularLocation>
</comment>
<name>A0A6J1THI4_FRAOC</name>